<keyword evidence="3" id="KW-1133">Transmembrane helix</keyword>
<feature type="transmembrane region" description="Helical" evidence="3">
    <location>
        <begin position="56"/>
        <end position="75"/>
    </location>
</feature>
<evidence type="ECO:0000313" key="4">
    <source>
        <dbReference type="EMBL" id="OMJ72193.1"/>
    </source>
</evidence>
<sequence>MGEDFDFDLFVKFIVWIIESEPLGLLKSLLSNLLYFGEAIESNTQQLFIAIRANKLFHIVIFYSLVLWLLYTFLFPKRKSISITYVNKVLNKESQDALMKKFQSKNQEIKAMLEKLKGTNDTKKPNEILKKIDQAINEIKNLQDLHNEFKGEIIDSHNQIIESLKPNRSNYYREVVEPTKKLENGQKDWENVEKFEVKEDQKVYDDGEKELISVGKNEDIAGQWVKDKDFDVKSKENDIENSFKAEKIEKAPKLPPKQEPVAEKNDKIPLKPLPKTGNPFPKFPVPKLPNLAPKPVNPKAKAENTDQKTLEKVENPPKPIEKAENPIRKPIEKIDNPFQKTFEKTDNPLPKPGENPDTSSQKNKEKIDTPFQKVKPDLAKTEISQEKTENTSMPDQPIEKSYLKQEKPEPKTKELEKSPINEEIKNQAEDSEEKHTESTPKPNVPPRPKIFQPRPAPLSIGKAPPIRGKAVQPVPSERAQYVAPSIKSSPFG</sequence>
<keyword evidence="1" id="KW-0175">Coiled coil</keyword>
<feature type="region of interest" description="Disordered" evidence="2">
    <location>
        <begin position="249"/>
        <end position="492"/>
    </location>
</feature>
<feature type="compositionally biased region" description="Basic and acidic residues" evidence="2">
    <location>
        <begin position="362"/>
        <end position="389"/>
    </location>
</feature>
<evidence type="ECO:0000313" key="5">
    <source>
        <dbReference type="Proteomes" id="UP000187209"/>
    </source>
</evidence>
<keyword evidence="3" id="KW-0812">Transmembrane</keyword>
<gene>
    <name evidence="4" type="ORF">SteCoe_29427</name>
</gene>
<keyword evidence="5" id="KW-1185">Reference proteome</keyword>
<dbReference type="AlphaFoldDB" id="A0A1R2B5X6"/>
<accession>A0A1R2B5X6</accession>
<feature type="compositionally biased region" description="Basic and acidic residues" evidence="2">
    <location>
        <begin position="397"/>
        <end position="438"/>
    </location>
</feature>
<keyword evidence="3" id="KW-0472">Membrane</keyword>
<name>A0A1R2B5X6_9CILI</name>
<dbReference type="Proteomes" id="UP000187209">
    <property type="component" value="Unassembled WGS sequence"/>
</dbReference>
<feature type="compositionally biased region" description="Basic and acidic residues" evidence="2">
    <location>
        <begin position="300"/>
        <end position="346"/>
    </location>
</feature>
<organism evidence="4 5">
    <name type="scientific">Stentor coeruleus</name>
    <dbReference type="NCBI Taxonomy" id="5963"/>
    <lineage>
        <taxon>Eukaryota</taxon>
        <taxon>Sar</taxon>
        <taxon>Alveolata</taxon>
        <taxon>Ciliophora</taxon>
        <taxon>Postciliodesmatophora</taxon>
        <taxon>Heterotrichea</taxon>
        <taxon>Heterotrichida</taxon>
        <taxon>Stentoridae</taxon>
        <taxon>Stentor</taxon>
    </lineage>
</organism>
<dbReference type="EMBL" id="MPUH01000922">
    <property type="protein sequence ID" value="OMJ72193.1"/>
    <property type="molecule type" value="Genomic_DNA"/>
</dbReference>
<comment type="caution">
    <text evidence="4">The sequence shown here is derived from an EMBL/GenBank/DDBJ whole genome shotgun (WGS) entry which is preliminary data.</text>
</comment>
<proteinExistence type="predicted"/>
<evidence type="ECO:0000256" key="2">
    <source>
        <dbReference type="SAM" id="MobiDB-lite"/>
    </source>
</evidence>
<feature type="transmembrane region" description="Helical" evidence="3">
    <location>
        <begin position="13"/>
        <end position="35"/>
    </location>
</feature>
<evidence type="ECO:0000256" key="1">
    <source>
        <dbReference type="SAM" id="Coils"/>
    </source>
</evidence>
<dbReference type="OrthoDB" id="10681062at2759"/>
<reference evidence="4 5" key="1">
    <citation type="submission" date="2016-11" db="EMBL/GenBank/DDBJ databases">
        <title>The macronuclear genome of Stentor coeruleus: a giant cell with tiny introns.</title>
        <authorList>
            <person name="Slabodnick M."/>
            <person name="Ruby J.G."/>
            <person name="Reiff S.B."/>
            <person name="Swart E.C."/>
            <person name="Gosai S."/>
            <person name="Prabakaran S."/>
            <person name="Witkowska E."/>
            <person name="Larue G.E."/>
            <person name="Fisher S."/>
            <person name="Freeman R.M."/>
            <person name="Gunawardena J."/>
            <person name="Chu W."/>
            <person name="Stover N.A."/>
            <person name="Gregory B.D."/>
            <person name="Nowacki M."/>
            <person name="Derisi J."/>
            <person name="Roy S.W."/>
            <person name="Marshall W.F."/>
            <person name="Sood P."/>
        </authorList>
    </citation>
    <scope>NUCLEOTIDE SEQUENCE [LARGE SCALE GENOMIC DNA]</scope>
    <source>
        <strain evidence="4">WM001</strain>
    </source>
</reference>
<feature type="coiled-coil region" evidence="1">
    <location>
        <begin position="99"/>
        <end position="152"/>
    </location>
</feature>
<protein>
    <submittedName>
        <fullName evidence="4">Uncharacterized protein</fullName>
    </submittedName>
</protein>
<evidence type="ECO:0000256" key="3">
    <source>
        <dbReference type="SAM" id="Phobius"/>
    </source>
</evidence>
<feature type="compositionally biased region" description="Basic and acidic residues" evidence="2">
    <location>
        <begin position="260"/>
        <end position="269"/>
    </location>
</feature>